<evidence type="ECO:0000313" key="2">
    <source>
        <dbReference type="Proteomes" id="UP000290289"/>
    </source>
</evidence>
<dbReference type="Proteomes" id="UP000290289">
    <property type="component" value="Chromosome 14"/>
</dbReference>
<reference evidence="1 2" key="1">
    <citation type="submission" date="2018-10" db="EMBL/GenBank/DDBJ databases">
        <title>A high-quality apple genome assembly.</title>
        <authorList>
            <person name="Hu J."/>
        </authorList>
    </citation>
    <scope>NUCLEOTIDE SEQUENCE [LARGE SCALE GENOMIC DNA]</scope>
    <source>
        <strain evidence="2">cv. HFTH1</strain>
        <tissue evidence="1">Young leaf</tissue>
    </source>
</reference>
<comment type="caution">
    <text evidence="1">The sequence shown here is derived from an EMBL/GenBank/DDBJ whole genome shotgun (WGS) entry which is preliminary data.</text>
</comment>
<protein>
    <submittedName>
        <fullName evidence="1">Uncharacterized protein</fullName>
    </submittedName>
</protein>
<sequence length="71" mass="8180">MWNESFQGMRRNENSPKMCRVEQRVRPVLCSPNMGRNASSHSVMSCSTYQTVPLTGYSSLLLFQAKLYIVY</sequence>
<name>A0A498HZZ2_MALDO</name>
<dbReference type="EMBL" id="RDQH01000340">
    <property type="protein sequence ID" value="RXH77168.1"/>
    <property type="molecule type" value="Genomic_DNA"/>
</dbReference>
<evidence type="ECO:0000313" key="1">
    <source>
        <dbReference type="EMBL" id="RXH77168.1"/>
    </source>
</evidence>
<accession>A0A498HZZ2</accession>
<keyword evidence="2" id="KW-1185">Reference proteome</keyword>
<proteinExistence type="predicted"/>
<gene>
    <name evidence="1" type="ORF">DVH24_023442</name>
</gene>
<organism evidence="1 2">
    <name type="scientific">Malus domestica</name>
    <name type="common">Apple</name>
    <name type="synonym">Pyrus malus</name>
    <dbReference type="NCBI Taxonomy" id="3750"/>
    <lineage>
        <taxon>Eukaryota</taxon>
        <taxon>Viridiplantae</taxon>
        <taxon>Streptophyta</taxon>
        <taxon>Embryophyta</taxon>
        <taxon>Tracheophyta</taxon>
        <taxon>Spermatophyta</taxon>
        <taxon>Magnoliopsida</taxon>
        <taxon>eudicotyledons</taxon>
        <taxon>Gunneridae</taxon>
        <taxon>Pentapetalae</taxon>
        <taxon>rosids</taxon>
        <taxon>fabids</taxon>
        <taxon>Rosales</taxon>
        <taxon>Rosaceae</taxon>
        <taxon>Amygdaloideae</taxon>
        <taxon>Maleae</taxon>
        <taxon>Malus</taxon>
    </lineage>
</organism>
<dbReference type="AlphaFoldDB" id="A0A498HZZ2"/>